<evidence type="ECO:0000256" key="5">
    <source>
        <dbReference type="ARBA" id="ARBA00022695"/>
    </source>
</evidence>
<evidence type="ECO:0000256" key="2">
    <source>
        <dbReference type="ARBA" id="ARBA00013868"/>
    </source>
</evidence>
<gene>
    <name evidence="13" type="ORF">FHS29_006349</name>
</gene>
<keyword evidence="4 13" id="KW-0808">Transferase</keyword>
<keyword evidence="5" id="KW-0548">Nucleotidyltransferase</keyword>
<evidence type="ECO:0000256" key="10">
    <source>
        <dbReference type="ARBA" id="ARBA00029346"/>
    </source>
</evidence>
<comment type="catalytic activity">
    <reaction evidence="10">
        <text>(R)-4'-phosphopantetheine + ATP + H(+) = 3'-dephospho-CoA + diphosphate</text>
        <dbReference type="Rhea" id="RHEA:19801"/>
        <dbReference type="ChEBI" id="CHEBI:15378"/>
        <dbReference type="ChEBI" id="CHEBI:30616"/>
        <dbReference type="ChEBI" id="CHEBI:33019"/>
        <dbReference type="ChEBI" id="CHEBI:57328"/>
        <dbReference type="ChEBI" id="CHEBI:61723"/>
        <dbReference type="EC" id="2.7.7.3"/>
    </reaction>
</comment>
<keyword evidence="3" id="KW-0963">Cytoplasm</keyword>
<dbReference type="SUPFAM" id="SSF52374">
    <property type="entry name" value="Nucleotidylyl transferase"/>
    <property type="match status" value="1"/>
</dbReference>
<dbReference type="GO" id="GO:0004595">
    <property type="term" value="F:pantetheine-phosphate adenylyltransferase activity"/>
    <property type="evidence" value="ECO:0007669"/>
    <property type="project" value="UniProtKB-EC"/>
</dbReference>
<dbReference type="Gene3D" id="3.40.50.620">
    <property type="entry name" value="HUPs"/>
    <property type="match status" value="1"/>
</dbReference>
<keyword evidence="14" id="KW-1185">Reference proteome</keyword>
<proteinExistence type="predicted"/>
<feature type="domain" description="Cytidyltransferase-like" evidence="12">
    <location>
        <begin position="9"/>
        <end position="93"/>
    </location>
</feature>
<dbReference type="GO" id="GO:0015937">
    <property type="term" value="P:coenzyme A biosynthetic process"/>
    <property type="evidence" value="ECO:0007669"/>
    <property type="project" value="UniProtKB-KW"/>
</dbReference>
<dbReference type="Proteomes" id="UP000547510">
    <property type="component" value="Unassembled WGS sequence"/>
</dbReference>
<reference evidence="13 14" key="1">
    <citation type="submission" date="2020-08" db="EMBL/GenBank/DDBJ databases">
        <title>Genomic Encyclopedia of Type Strains, Phase III (KMG-III): the genomes of soil and plant-associated and newly described type strains.</title>
        <authorList>
            <person name="Whitman W."/>
        </authorList>
    </citation>
    <scope>NUCLEOTIDE SEQUENCE [LARGE SCALE GENOMIC DNA]</scope>
    <source>
        <strain evidence="13 14">CECT 8640</strain>
    </source>
</reference>
<evidence type="ECO:0000256" key="1">
    <source>
        <dbReference type="ARBA" id="ARBA00012392"/>
    </source>
</evidence>
<feature type="region of interest" description="Disordered" evidence="11">
    <location>
        <begin position="95"/>
        <end position="166"/>
    </location>
</feature>
<sequence length="166" mass="18073">MAWQAVRAVFPGSFDPATQGHLDVARRAAGMFDEVVMCVLTNPAKTGRFPLAERLALLADMTSDLANVTVDSSPGRLLVDYCRQTGVDVILRDVHPGRPGARVADGSDEPPPERHRNAPRADRSRAGLHLLDPHRGDSPAVTPPDRPSRAFTTRRGRQPPMITSPR</sequence>
<evidence type="ECO:0000259" key="12">
    <source>
        <dbReference type="Pfam" id="PF01467"/>
    </source>
</evidence>
<keyword evidence="7" id="KW-0067">ATP-binding</keyword>
<keyword evidence="8" id="KW-0460">Magnesium</keyword>
<evidence type="ECO:0000256" key="11">
    <source>
        <dbReference type="SAM" id="MobiDB-lite"/>
    </source>
</evidence>
<evidence type="ECO:0000256" key="4">
    <source>
        <dbReference type="ARBA" id="ARBA00022679"/>
    </source>
</evidence>
<feature type="compositionally biased region" description="Basic and acidic residues" evidence="11">
    <location>
        <begin position="111"/>
        <end position="137"/>
    </location>
</feature>
<protein>
    <recommendedName>
        <fullName evidence="2">Phosphopantetheine adenylyltransferase</fullName>
        <ecNumber evidence="1">2.7.7.3</ecNumber>
    </recommendedName>
</protein>
<evidence type="ECO:0000256" key="7">
    <source>
        <dbReference type="ARBA" id="ARBA00022840"/>
    </source>
</evidence>
<dbReference type="InterPro" id="IPR001980">
    <property type="entry name" value="PPAT"/>
</dbReference>
<dbReference type="Pfam" id="PF01467">
    <property type="entry name" value="CTP_transf_like"/>
    <property type="match status" value="1"/>
</dbReference>
<dbReference type="AlphaFoldDB" id="A0A841CUA7"/>
<evidence type="ECO:0000256" key="8">
    <source>
        <dbReference type="ARBA" id="ARBA00022842"/>
    </source>
</evidence>
<dbReference type="EC" id="2.7.7.3" evidence="1"/>
<evidence type="ECO:0000313" key="13">
    <source>
        <dbReference type="EMBL" id="MBB5959728.1"/>
    </source>
</evidence>
<evidence type="ECO:0000313" key="14">
    <source>
        <dbReference type="Proteomes" id="UP000547510"/>
    </source>
</evidence>
<organism evidence="13 14">
    <name type="scientific">Saccharothrix tamanrassetensis</name>
    <dbReference type="NCBI Taxonomy" id="1051531"/>
    <lineage>
        <taxon>Bacteria</taxon>
        <taxon>Bacillati</taxon>
        <taxon>Actinomycetota</taxon>
        <taxon>Actinomycetes</taxon>
        <taxon>Pseudonocardiales</taxon>
        <taxon>Pseudonocardiaceae</taxon>
        <taxon>Saccharothrix</taxon>
    </lineage>
</organism>
<keyword evidence="9" id="KW-0173">Coenzyme A biosynthesis</keyword>
<dbReference type="PANTHER" id="PTHR21342">
    <property type="entry name" value="PHOSPHOPANTETHEINE ADENYLYLTRANSFERASE"/>
    <property type="match status" value="1"/>
</dbReference>
<dbReference type="PRINTS" id="PR01020">
    <property type="entry name" value="LPSBIOSNTHSS"/>
</dbReference>
<comment type="caution">
    <text evidence="13">The sequence shown here is derived from an EMBL/GenBank/DDBJ whole genome shotgun (WGS) entry which is preliminary data.</text>
</comment>
<evidence type="ECO:0000256" key="6">
    <source>
        <dbReference type="ARBA" id="ARBA00022741"/>
    </source>
</evidence>
<dbReference type="EMBL" id="JACHJN010000012">
    <property type="protein sequence ID" value="MBB5959728.1"/>
    <property type="molecule type" value="Genomic_DNA"/>
</dbReference>
<dbReference type="InterPro" id="IPR014729">
    <property type="entry name" value="Rossmann-like_a/b/a_fold"/>
</dbReference>
<evidence type="ECO:0000256" key="3">
    <source>
        <dbReference type="ARBA" id="ARBA00022490"/>
    </source>
</evidence>
<name>A0A841CUA7_9PSEU</name>
<dbReference type="InterPro" id="IPR004821">
    <property type="entry name" value="Cyt_trans-like"/>
</dbReference>
<accession>A0A841CUA7</accession>
<evidence type="ECO:0000256" key="9">
    <source>
        <dbReference type="ARBA" id="ARBA00022993"/>
    </source>
</evidence>
<keyword evidence="6" id="KW-0547">Nucleotide-binding</keyword>
<dbReference type="RefSeq" id="WP_246441034.1">
    <property type="nucleotide sequence ID" value="NZ_JACHJN010000012.1"/>
</dbReference>
<dbReference type="GO" id="GO:0005524">
    <property type="term" value="F:ATP binding"/>
    <property type="evidence" value="ECO:0007669"/>
    <property type="project" value="UniProtKB-KW"/>
</dbReference>
<dbReference type="PANTHER" id="PTHR21342:SF1">
    <property type="entry name" value="PHOSPHOPANTETHEINE ADENYLYLTRANSFERASE"/>
    <property type="match status" value="1"/>
</dbReference>
<dbReference type="NCBIfam" id="TIGR00125">
    <property type="entry name" value="cyt_tran_rel"/>
    <property type="match status" value="1"/>
</dbReference>